<dbReference type="AlphaFoldDB" id="A0A017H9U4"/>
<dbReference type="OrthoDB" id="9800680at2"/>
<proteinExistence type="inferred from homology"/>
<dbReference type="GO" id="GO:0019305">
    <property type="term" value="P:dTDP-rhamnose biosynthetic process"/>
    <property type="evidence" value="ECO:0007669"/>
    <property type="project" value="UniProtKB-UniRule"/>
</dbReference>
<evidence type="ECO:0000256" key="1">
    <source>
        <dbReference type="ARBA" id="ARBA00001298"/>
    </source>
</evidence>
<dbReference type="InterPro" id="IPR014710">
    <property type="entry name" value="RmlC-like_jellyroll"/>
</dbReference>
<accession>A0A017H9U4</accession>
<dbReference type="SUPFAM" id="SSF51182">
    <property type="entry name" value="RmlC-like cupins"/>
    <property type="match status" value="1"/>
</dbReference>
<comment type="subunit">
    <text evidence="7">Homodimer.</text>
</comment>
<dbReference type="NCBIfam" id="TIGR01221">
    <property type="entry name" value="rmlC"/>
    <property type="match status" value="1"/>
</dbReference>
<dbReference type="InterPro" id="IPR011051">
    <property type="entry name" value="RmlC_Cupin_sf"/>
</dbReference>
<protein>
    <recommendedName>
        <fullName evidence="4 7">dTDP-4-dehydrorhamnose 3,5-epimerase</fullName>
        <ecNumber evidence="3 7">5.1.3.13</ecNumber>
    </recommendedName>
    <alternativeName>
        <fullName evidence="7">Thymidine diphospho-4-keto-rhamnose 3,5-epimerase</fullName>
    </alternativeName>
</protein>
<dbReference type="Pfam" id="PF00908">
    <property type="entry name" value="dTDP_sugar_isom"/>
    <property type="match status" value="1"/>
</dbReference>
<dbReference type="PANTHER" id="PTHR21047">
    <property type="entry name" value="DTDP-6-DEOXY-D-GLUCOSE-3,5 EPIMERASE"/>
    <property type="match status" value="1"/>
</dbReference>
<evidence type="ECO:0000313" key="9">
    <source>
        <dbReference type="Proteomes" id="UP000025047"/>
    </source>
</evidence>
<gene>
    <name evidence="8" type="ORF">Lokhon_02163</name>
</gene>
<evidence type="ECO:0000256" key="3">
    <source>
        <dbReference type="ARBA" id="ARBA00012098"/>
    </source>
</evidence>
<comment type="pathway">
    <text evidence="7">Carbohydrate biosynthesis; dTDP-L-rhamnose biosynthesis.</text>
</comment>
<dbReference type="PATRIC" id="fig|1122180.6.peg.2145"/>
<dbReference type="Proteomes" id="UP000025047">
    <property type="component" value="Unassembled WGS sequence"/>
</dbReference>
<dbReference type="HOGENOM" id="CLU_090940_1_1_5"/>
<comment type="similarity">
    <text evidence="7">Belongs to the dTDP-4-dehydrorhamnose 3,5-epimerase family.</text>
</comment>
<dbReference type="InterPro" id="IPR000888">
    <property type="entry name" value="RmlC-like"/>
</dbReference>
<evidence type="ECO:0000256" key="7">
    <source>
        <dbReference type="RuleBase" id="RU364069"/>
    </source>
</evidence>
<evidence type="ECO:0000256" key="6">
    <source>
        <dbReference type="PIRSR" id="PIRSR600888-3"/>
    </source>
</evidence>
<dbReference type="UniPathway" id="UPA00124"/>
<dbReference type="EMBL" id="APGJ01000007">
    <property type="protein sequence ID" value="EYD70529.1"/>
    <property type="molecule type" value="Genomic_DNA"/>
</dbReference>
<evidence type="ECO:0000313" key="8">
    <source>
        <dbReference type="EMBL" id="EYD70529.1"/>
    </source>
</evidence>
<dbReference type="RefSeq" id="WP_017929906.1">
    <property type="nucleotide sequence ID" value="NZ_KB823006.1"/>
</dbReference>
<evidence type="ECO:0000256" key="4">
    <source>
        <dbReference type="ARBA" id="ARBA00019595"/>
    </source>
</evidence>
<feature type="active site" description="Proton acceptor" evidence="5">
    <location>
        <position position="62"/>
    </location>
</feature>
<feature type="site" description="Participates in a stacking interaction with the thymidine ring of dTDP-4-oxo-6-deoxyglucose" evidence="6">
    <location>
        <position position="138"/>
    </location>
</feature>
<evidence type="ECO:0000256" key="5">
    <source>
        <dbReference type="PIRSR" id="PIRSR600888-1"/>
    </source>
</evidence>
<dbReference type="PANTHER" id="PTHR21047:SF2">
    <property type="entry name" value="THYMIDINE DIPHOSPHO-4-KETO-RHAMNOSE 3,5-EPIMERASE"/>
    <property type="match status" value="1"/>
</dbReference>
<dbReference type="Gene3D" id="2.60.120.10">
    <property type="entry name" value="Jelly Rolls"/>
    <property type="match status" value="1"/>
</dbReference>
<name>A0A017H9U4_9RHOB</name>
<dbReference type="GO" id="GO:0008830">
    <property type="term" value="F:dTDP-4-dehydrorhamnose 3,5-epimerase activity"/>
    <property type="evidence" value="ECO:0007669"/>
    <property type="project" value="UniProtKB-UniRule"/>
</dbReference>
<comment type="catalytic activity">
    <reaction evidence="1 7">
        <text>dTDP-4-dehydro-6-deoxy-alpha-D-glucose = dTDP-4-dehydro-beta-L-rhamnose</text>
        <dbReference type="Rhea" id="RHEA:16969"/>
        <dbReference type="ChEBI" id="CHEBI:57649"/>
        <dbReference type="ChEBI" id="CHEBI:62830"/>
        <dbReference type="EC" id="5.1.3.13"/>
    </reaction>
</comment>
<dbReference type="eggNOG" id="COG1898">
    <property type="taxonomic scope" value="Bacteria"/>
</dbReference>
<dbReference type="GO" id="GO:0000271">
    <property type="term" value="P:polysaccharide biosynthetic process"/>
    <property type="evidence" value="ECO:0007669"/>
    <property type="project" value="TreeGrafter"/>
</dbReference>
<evidence type="ECO:0000256" key="2">
    <source>
        <dbReference type="ARBA" id="ARBA00001997"/>
    </source>
</evidence>
<organism evidence="8 9">
    <name type="scientific">Limimaricola hongkongensis DSM 17492</name>
    <dbReference type="NCBI Taxonomy" id="1122180"/>
    <lineage>
        <taxon>Bacteria</taxon>
        <taxon>Pseudomonadati</taxon>
        <taxon>Pseudomonadota</taxon>
        <taxon>Alphaproteobacteria</taxon>
        <taxon>Rhodobacterales</taxon>
        <taxon>Paracoccaceae</taxon>
        <taxon>Limimaricola</taxon>
    </lineage>
</organism>
<reference evidence="8 9" key="1">
    <citation type="submission" date="2013-03" db="EMBL/GenBank/DDBJ databases">
        <authorList>
            <person name="Fiebig A."/>
            <person name="Goeker M."/>
            <person name="Klenk H.-P.P."/>
        </authorList>
    </citation>
    <scope>NUCLEOTIDE SEQUENCE [LARGE SCALE GENOMIC DNA]</scope>
    <source>
        <strain evidence="8 9">DSM 17492</strain>
    </source>
</reference>
<dbReference type="EC" id="5.1.3.13" evidence="3 7"/>
<feature type="active site" description="Proton donor" evidence="5">
    <location>
        <position position="132"/>
    </location>
</feature>
<comment type="function">
    <text evidence="2 7">Catalyzes the epimerization of the C3' and C5'positions of dTDP-6-deoxy-D-xylo-4-hexulose, forming dTDP-6-deoxy-L-lyxo-4-hexulose.</text>
</comment>
<dbReference type="CDD" id="cd00438">
    <property type="entry name" value="cupin_RmlC"/>
    <property type="match status" value="1"/>
</dbReference>
<keyword evidence="9" id="KW-1185">Reference proteome</keyword>
<keyword evidence="7 8" id="KW-0413">Isomerase</keyword>
<dbReference type="GO" id="GO:0005829">
    <property type="term" value="C:cytosol"/>
    <property type="evidence" value="ECO:0007669"/>
    <property type="project" value="TreeGrafter"/>
</dbReference>
<comment type="caution">
    <text evidence="8">The sequence shown here is derived from an EMBL/GenBank/DDBJ whole genome shotgun (WGS) entry which is preliminary data.</text>
</comment>
<sequence length="185" mass="20288">MKITETALPGVLILEPRRFGDDRGWFMESWNRETLRGHGIEIDFVQDNHSYSAQRGTVRGLHYQSPPHAQAKLVRVGRGTVRDVAVDARRGSTTYGRHVAVDLSAENGRQLLVPAGFLHGFATLTPDVELLYKCSDVYAPDCDGAVAWDDPDLGIDWGVAPGEETLSAKDAVAPRLADWTSPFSA</sequence>
<dbReference type="STRING" id="1122180.Lokhon_02163"/>